<feature type="transmembrane region" description="Helical" evidence="11">
    <location>
        <begin position="88"/>
        <end position="107"/>
    </location>
</feature>
<evidence type="ECO:0000313" key="14">
    <source>
        <dbReference type="Proteomes" id="UP000041254"/>
    </source>
</evidence>
<dbReference type="SUPFAM" id="SSF81653">
    <property type="entry name" value="Calcium ATPase, transduction domain A"/>
    <property type="match status" value="1"/>
</dbReference>
<dbReference type="GO" id="GO:0005886">
    <property type="term" value="C:plasma membrane"/>
    <property type="evidence" value="ECO:0007669"/>
    <property type="project" value="TreeGrafter"/>
</dbReference>
<dbReference type="Gene3D" id="3.40.1110.10">
    <property type="entry name" value="Calcium-transporting ATPase, cytoplasmic domain N"/>
    <property type="match status" value="1"/>
</dbReference>
<evidence type="ECO:0000256" key="1">
    <source>
        <dbReference type="ARBA" id="ARBA00004127"/>
    </source>
</evidence>
<dbReference type="SFLD" id="SFLDS00003">
    <property type="entry name" value="Haloacid_Dehalogenase"/>
    <property type="match status" value="1"/>
</dbReference>
<evidence type="ECO:0000256" key="11">
    <source>
        <dbReference type="SAM" id="Phobius"/>
    </source>
</evidence>
<dbReference type="InterPro" id="IPR036412">
    <property type="entry name" value="HAD-like_sf"/>
</dbReference>
<evidence type="ECO:0000259" key="12">
    <source>
        <dbReference type="SMART" id="SM00831"/>
    </source>
</evidence>
<dbReference type="Gene3D" id="3.40.50.1000">
    <property type="entry name" value="HAD superfamily/HAD-like"/>
    <property type="match status" value="1"/>
</dbReference>
<dbReference type="InterPro" id="IPR059000">
    <property type="entry name" value="ATPase_P-type_domA"/>
</dbReference>
<dbReference type="PANTHER" id="PTHR24093:SF369">
    <property type="entry name" value="CALCIUM-TRANSPORTING ATPASE"/>
    <property type="match status" value="1"/>
</dbReference>
<dbReference type="Pfam" id="PF00689">
    <property type="entry name" value="Cation_ATPase_C"/>
    <property type="match status" value="1"/>
</dbReference>
<keyword evidence="3" id="KW-0479">Metal-binding</keyword>
<dbReference type="CDD" id="cd02081">
    <property type="entry name" value="P-type_ATPase_Ca_PMCA-like"/>
    <property type="match status" value="1"/>
</dbReference>
<dbReference type="OrthoDB" id="3352408at2759"/>
<feature type="transmembrane region" description="Helical" evidence="11">
    <location>
        <begin position="884"/>
        <end position="905"/>
    </location>
</feature>
<feature type="transmembrane region" description="Helical" evidence="11">
    <location>
        <begin position="300"/>
        <end position="320"/>
    </location>
</feature>
<organism evidence="13 14">
    <name type="scientific">Vitrella brassicaformis (strain CCMP3155)</name>
    <dbReference type="NCBI Taxonomy" id="1169540"/>
    <lineage>
        <taxon>Eukaryota</taxon>
        <taxon>Sar</taxon>
        <taxon>Alveolata</taxon>
        <taxon>Colpodellida</taxon>
        <taxon>Vitrellaceae</taxon>
        <taxon>Vitrella</taxon>
    </lineage>
</organism>
<dbReference type="InterPro" id="IPR044492">
    <property type="entry name" value="P_typ_ATPase_HD_dom"/>
</dbReference>
<dbReference type="SUPFAM" id="SSF81660">
    <property type="entry name" value="Metal cation-transporting ATPase, ATP-binding domain N"/>
    <property type="match status" value="1"/>
</dbReference>
<dbReference type="Pfam" id="PF08282">
    <property type="entry name" value="Hydrolase_3"/>
    <property type="match status" value="1"/>
</dbReference>
<reference evidence="13 14" key="1">
    <citation type="submission" date="2014-11" db="EMBL/GenBank/DDBJ databases">
        <authorList>
            <person name="Zhu J."/>
            <person name="Qi W."/>
            <person name="Song R."/>
        </authorList>
    </citation>
    <scope>NUCLEOTIDE SEQUENCE [LARGE SCALE GENOMIC DNA]</scope>
</reference>
<dbReference type="FunFam" id="1.20.1110.10:FF:000036">
    <property type="entry name" value="Calcium-transporting ATPase"/>
    <property type="match status" value="1"/>
</dbReference>
<feature type="transmembrane region" description="Helical" evidence="11">
    <location>
        <begin position="340"/>
        <end position="366"/>
    </location>
</feature>
<evidence type="ECO:0000256" key="9">
    <source>
        <dbReference type="ARBA" id="ARBA00023136"/>
    </source>
</evidence>
<dbReference type="AlphaFoldDB" id="A0A0G4ETW8"/>
<evidence type="ECO:0000256" key="3">
    <source>
        <dbReference type="ARBA" id="ARBA00022723"/>
    </source>
</evidence>
<dbReference type="PANTHER" id="PTHR24093">
    <property type="entry name" value="CATION TRANSPORTING ATPASE"/>
    <property type="match status" value="1"/>
</dbReference>
<keyword evidence="9 11" id="KW-0472">Membrane</keyword>
<evidence type="ECO:0000256" key="10">
    <source>
        <dbReference type="SAM" id="MobiDB-lite"/>
    </source>
</evidence>
<dbReference type="SFLD" id="SFLDF00027">
    <property type="entry name" value="p-type_atpase"/>
    <property type="match status" value="1"/>
</dbReference>
<dbReference type="GO" id="GO:0005388">
    <property type="term" value="F:P-type calcium transporter activity"/>
    <property type="evidence" value="ECO:0007669"/>
    <property type="project" value="TreeGrafter"/>
</dbReference>
<keyword evidence="7" id="KW-1278">Translocase</keyword>
<name>A0A0G4ETW8_VITBC</name>
<dbReference type="PRINTS" id="PR00121">
    <property type="entry name" value="NAKATPASE"/>
</dbReference>
<evidence type="ECO:0000313" key="13">
    <source>
        <dbReference type="EMBL" id="CEM02072.1"/>
    </source>
</evidence>
<keyword evidence="4" id="KW-0547">Nucleotide-binding</keyword>
<dbReference type="GO" id="GO:0016887">
    <property type="term" value="F:ATP hydrolysis activity"/>
    <property type="evidence" value="ECO:0007669"/>
    <property type="project" value="InterPro"/>
</dbReference>
<dbReference type="PRINTS" id="PR00119">
    <property type="entry name" value="CATATPASE"/>
</dbReference>
<protein>
    <recommendedName>
        <fullName evidence="12">Cation-transporting P-type ATPase N-terminal domain-containing protein</fullName>
    </recommendedName>
</protein>
<evidence type="ECO:0000256" key="2">
    <source>
        <dbReference type="ARBA" id="ARBA00022692"/>
    </source>
</evidence>
<dbReference type="PhylomeDB" id="A0A0G4ETW8"/>
<feature type="transmembrane region" description="Helical" evidence="11">
    <location>
        <begin position="1039"/>
        <end position="1059"/>
    </location>
</feature>
<dbReference type="GO" id="GO:0005524">
    <property type="term" value="F:ATP binding"/>
    <property type="evidence" value="ECO:0007669"/>
    <property type="project" value="UniProtKB-KW"/>
</dbReference>
<dbReference type="InterPro" id="IPR023299">
    <property type="entry name" value="ATPase_P-typ_cyto_dom_N"/>
</dbReference>
<dbReference type="Proteomes" id="UP000041254">
    <property type="component" value="Unassembled WGS sequence"/>
</dbReference>
<dbReference type="SUPFAM" id="SSF56784">
    <property type="entry name" value="HAD-like"/>
    <property type="match status" value="1"/>
</dbReference>
<accession>A0A0G4ETW8</accession>
<dbReference type="GO" id="GO:0012505">
    <property type="term" value="C:endomembrane system"/>
    <property type="evidence" value="ECO:0007669"/>
    <property type="project" value="UniProtKB-SubCell"/>
</dbReference>
<dbReference type="NCBIfam" id="TIGR01494">
    <property type="entry name" value="ATPase_P-type"/>
    <property type="match status" value="2"/>
</dbReference>
<keyword evidence="8 11" id="KW-1133">Transmembrane helix</keyword>
<dbReference type="OMA" id="RRSVVFN"/>
<dbReference type="PROSITE" id="PS00154">
    <property type="entry name" value="ATPASE_E1_E2"/>
    <property type="match status" value="1"/>
</dbReference>
<dbReference type="Pfam" id="PF00690">
    <property type="entry name" value="Cation_ATPase_N"/>
    <property type="match status" value="1"/>
</dbReference>
<keyword evidence="14" id="KW-1185">Reference proteome</keyword>
<dbReference type="SUPFAM" id="SSF81665">
    <property type="entry name" value="Calcium ATPase, transmembrane domain M"/>
    <property type="match status" value="1"/>
</dbReference>
<dbReference type="InterPro" id="IPR004014">
    <property type="entry name" value="ATPase_P-typ_cation-transptr_N"/>
</dbReference>
<comment type="subcellular location">
    <subcellularLocation>
        <location evidence="1">Endomembrane system</location>
        <topology evidence="1">Multi-pass membrane protein</topology>
    </subcellularLocation>
</comment>
<dbReference type="InterPro" id="IPR001757">
    <property type="entry name" value="P_typ_ATPase"/>
</dbReference>
<dbReference type="InParanoid" id="A0A0G4ETW8"/>
<dbReference type="Gene3D" id="1.20.1110.10">
    <property type="entry name" value="Calcium-transporting ATPase, transmembrane domain"/>
    <property type="match status" value="1"/>
</dbReference>
<evidence type="ECO:0000256" key="5">
    <source>
        <dbReference type="ARBA" id="ARBA00022840"/>
    </source>
</evidence>
<proteinExistence type="predicted"/>
<evidence type="ECO:0000256" key="4">
    <source>
        <dbReference type="ARBA" id="ARBA00022741"/>
    </source>
</evidence>
<sequence length="1159" mass="129724">MKEFEVTKEELTDLMKAYIQRTAHEDIEEIGRHGGMAGLAKKIDTDLERGVVSGESIEHRKEVYGLNRFPEKKPTSFLMLCWQALQDFTLRILLVCALVSFVLALTLGERPDIEWIEGVAIFVAVLIVVMVTAVNDWKKEQQFKKLNEMKDDKECSLIRGDIVSKYSVFEVVVGDILSVETGDEVPADGLLISGYNLKMDESSLTGETESIAKSPFDVCKQQIADRQEKLEKATGKKHHVIDSPVVLSGTTVTNGSGLILVLAVGQASQVGRVMELLSAPSEATPLQLKLEAIAQDVGRLGLYAALLTILVLIIEFWIVYGLDKENQPSTMQAVREHLHFLIIAITIVVVAVPEGLPLAVTISLAFSINKMLADQNWVRRLAACEIMGGANEICSDKTGTLTRNRMTVEALWNGWEVKDYERSPPRKEEFIGEHLDILVEAIAVNSTAYLEFQNIEIQDGTGRFKEVINHVGSPTECALLQFMQSMDYDYHHLRKDYPIIHVEQFNSERKIMTTVIQHPTQQNMYRVFVKGASERVLRLCTSCFDCNGLKEPLSREDISKIEHTIIHQLASQALRTICLAYRDFDPSALPDWKEQDPDTLIYKMETDLVCLGITGIRDPVRTEVPDAVKKCQRAGIKVRMVTGDNIDTAKQIAIRCNIYNPGKAGLAMLGRDFLQKIGGVICESCKTEVCDCPRDPTQAAESGKEIRNDVLGKPEEFSKIADHLEVLARSQPSDKYALVTGLRNMGQVVAVTGDGTNDAPALKKADVGFAMGIAGKEVAKQASDIVLLDDNFESIVKAVKWGRNIYDNIRRFLQFQITVNIVAVATAFLSSVILRESPIGPIHLLWLNLIMDTFGSLALATKPPTEDLLERQPYRKDEYIISKIMWRNILGQATYQLAVMLMLIFAGDSFIPEYGCECNVDEERCRKSQKILCDDDGTIVSGRRYFIGSYGKKDEDYSHDMWNDHGPSRHYTIVFNTFVFLQVFNMMNARKIHNEFYILEGLLQSRMWGIIWTIIVLAQFLMVQYGGIAVNCHLNGLAAMHWLISVAIGFGSLPMAFLLRFIPVQRFPEYGIREAEGEDITNKIKRGQSTFSDRGRVRSSLRSNSPPGSPGRVSKESKYMTARTSTPGSPGDRPEARYKIGQVAPLPPTIEEVRADVDR</sequence>
<dbReference type="InterPro" id="IPR006068">
    <property type="entry name" value="ATPase_P-typ_cation-transptr_C"/>
</dbReference>
<dbReference type="InterPro" id="IPR008250">
    <property type="entry name" value="ATPase_P-typ_transduc_dom_A_sf"/>
</dbReference>
<dbReference type="SFLD" id="SFLDG00002">
    <property type="entry name" value="C1.7:_P-type_atpase_like"/>
    <property type="match status" value="1"/>
</dbReference>
<evidence type="ECO:0000256" key="8">
    <source>
        <dbReference type="ARBA" id="ARBA00022989"/>
    </source>
</evidence>
<dbReference type="InterPro" id="IPR018303">
    <property type="entry name" value="ATPase_P-typ_P_site"/>
</dbReference>
<feature type="region of interest" description="Disordered" evidence="10">
    <location>
        <begin position="1088"/>
        <end position="1159"/>
    </location>
</feature>
<dbReference type="GO" id="GO:0046872">
    <property type="term" value="F:metal ion binding"/>
    <property type="evidence" value="ECO:0007669"/>
    <property type="project" value="UniProtKB-KW"/>
</dbReference>
<feature type="domain" description="Cation-transporting P-type ATPase N-terminal" evidence="12">
    <location>
        <begin position="32"/>
        <end position="105"/>
    </location>
</feature>
<dbReference type="InterPro" id="IPR023298">
    <property type="entry name" value="ATPase_P-typ_TM_dom_sf"/>
</dbReference>
<gene>
    <name evidence="13" type="ORF">Vbra_13459</name>
</gene>
<dbReference type="STRING" id="1169540.A0A0G4ETW8"/>
<keyword evidence="5" id="KW-0067">ATP-binding</keyword>
<dbReference type="Gene3D" id="2.70.150.10">
    <property type="entry name" value="Calcium-transporting ATPase, cytoplasmic transduction domain A"/>
    <property type="match status" value="1"/>
</dbReference>
<dbReference type="SMART" id="SM00831">
    <property type="entry name" value="Cation_ATPase_N"/>
    <property type="match status" value="1"/>
</dbReference>
<feature type="transmembrane region" description="Helical" evidence="11">
    <location>
        <begin position="119"/>
        <end position="137"/>
    </location>
</feature>
<evidence type="ECO:0000256" key="7">
    <source>
        <dbReference type="ARBA" id="ARBA00022967"/>
    </source>
</evidence>
<feature type="transmembrane region" description="Helical" evidence="11">
    <location>
        <begin position="1008"/>
        <end position="1027"/>
    </location>
</feature>
<feature type="transmembrane region" description="Helical" evidence="11">
    <location>
        <begin position="812"/>
        <end position="833"/>
    </location>
</feature>
<evidence type="ECO:0000256" key="6">
    <source>
        <dbReference type="ARBA" id="ARBA00022842"/>
    </source>
</evidence>
<keyword evidence="2 11" id="KW-0812">Transmembrane</keyword>
<dbReference type="Pfam" id="PF00122">
    <property type="entry name" value="E1-E2_ATPase"/>
    <property type="match status" value="1"/>
</dbReference>
<feature type="transmembrane region" description="Helical" evidence="11">
    <location>
        <begin position="970"/>
        <end position="987"/>
    </location>
</feature>
<dbReference type="InterPro" id="IPR023214">
    <property type="entry name" value="HAD_sf"/>
</dbReference>
<keyword evidence="6" id="KW-0460">Magnesium</keyword>
<dbReference type="Pfam" id="PF13246">
    <property type="entry name" value="Cation_ATPase"/>
    <property type="match status" value="1"/>
</dbReference>
<dbReference type="VEuPathDB" id="CryptoDB:Vbra_13459"/>
<dbReference type="EMBL" id="CDMY01000317">
    <property type="protein sequence ID" value="CEM02072.1"/>
    <property type="molecule type" value="Genomic_DNA"/>
</dbReference>